<dbReference type="GO" id="GO:0004185">
    <property type="term" value="F:serine-type carboxypeptidase activity"/>
    <property type="evidence" value="ECO:0007669"/>
    <property type="project" value="InterPro"/>
</dbReference>
<evidence type="ECO:0000256" key="4">
    <source>
        <dbReference type="ARBA" id="ARBA00022801"/>
    </source>
</evidence>
<protein>
    <submittedName>
        <fullName evidence="6">Uncharacterized protein</fullName>
    </submittedName>
</protein>
<dbReference type="InterPro" id="IPR001563">
    <property type="entry name" value="Peptidase_S10"/>
</dbReference>
<dbReference type="EMBL" id="JAPQKT010000010">
    <property type="protein sequence ID" value="KAJ5217758.1"/>
    <property type="molecule type" value="Genomic_DNA"/>
</dbReference>
<sequence>MGCRDFRSPLMGSFMFRRMRICRLGRGVMGRTRTERGLTFVEVALCGHMVPQYQPSAAFRHLEFLLGRVDSLESQEPFTI</sequence>
<gene>
    <name evidence="6" type="ORF">N7469_011383</name>
</gene>
<dbReference type="GO" id="GO:0072330">
    <property type="term" value="P:monocarboxylic acid biosynthetic process"/>
    <property type="evidence" value="ECO:0007669"/>
    <property type="project" value="UniProtKB-ARBA"/>
</dbReference>
<proteinExistence type="inferred from homology"/>
<evidence type="ECO:0000256" key="3">
    <source>
        <dbReference type="ARBA" id="ARBA00022670"/>
    </source>
</evidence>
<dbReference type="Gene3D" id="3.40.50.1820">
    <property type="entry name" value="alpha/beta hydrolase"/>
    <property type="match status" value="1"/>
</dbReference>
<comment type="similarity">
    <text evidence="1">Belongs to the peptidase S10 family.</text>
</comment>
<reference evidence="6" key="2">
    <citation type="journal article" date="2023" name="IMA Fungus">
        <title>Comparative genomic study of the Penicillium genus elucidates a diverse pangenome and 15 lateral gene transfer events.</title>
        <authorList>
            <person name="Petersen C."/>
            <person name="Sorensen T."/>
            <person name="Nielsen M.R."/>
            <person name="Sondergaard T.E."/>
            <person name="Sorensen J.L."/>
            <person name="Fitzpatrick D.A."/>
            <person name="Frisvad J.C."/>
            <person name="Nielsen K.L."/>
        </authorList>
    </citation>
    <scope>NUCLEOTIDE SEQUENCE</scope>
    <source>
        <strain evidence="6">IBT 23319</strain>
    </source>
</reference>
<evidence type="ECO:0000256" key="5">
    <source>
        <dbReference type="ARBA" id="ARBA00023180"/>
    </source>
</evidence>
<keyword evidence="2" id="KW-0121">Carboxypeptidase</keyword>
<dbReference type="GeneID" id="81389455"/>
<accession>A0A9W9TCK0</accession>
<organism evidence="6 7">
    <name type="scientific">Penicillium citrinum</name>
    <dbReference type="NCBI Taxonomy" id="5077"/>
    <lineage>
        <taxon>Eukaryota</taxon>
        <taxon>Fungi</taxon>
        <taxon>Dikarya</taxon>
        <taxon>Ascomycota</taxon>
        <taxon>Pezizomycotina</taxon>
        <taxon>Eurotiomycetes</taxon>
        <taxon>Eurotiomycetidae</taxon>
        <taxon>Eurotiales</taxon>
        <taxon>Aspergillaceae</taxon>
        <taxon>Penicillium</taxon>
    </lineage>
</organism>
<evidence type="ECO:0000256" key="1">
    <source>
        <dbReference type="ARBA" id="ARBA00009431"/>
    </source>
</evidence>
<keyword evidence="5" id="KW-0325">Glycoprotein</keyword>
<keyword evidence="4" id="KW-0378">Hydrolase</keyword>
<dbReference type="OrthoDB" id="443318at2759"/>
<name>A0A9W9TCK0_PENCI</name>
<comment type="caution">
    <text evidence="6">The sequence shown here is derived from an EMBL/GenBank/DDBJ whole genome shotgun (WGS) entry which is preliminary data.</text>
</comment>
<dbReference type="GO" id="GO:0006508">
    <property type="term" value="P:proteolysis"/>
    <property type="evidence" value="ECO:0007669"/>
    <property type="project" value="UniProtKB-KW"/>
</dbReference>
<dbReference type="InterPro" id="IPR029058">
    <property type="entry name" value="AB_hydrolase_fold"/>
</dbReference>
<dbReference type="SUPFAM" id="SSF53474">
    <property type="entry name" value="alpha/beta-Hydrolases"/>
    <property type="match status" value="1"/>
</dbReference>
<dbReference type="Proteomes" id="UP001147733">
    <property type="component" value="Unassembled WGS sequence"/>
</dbReference>
<dbReference type="Pfam" id="PF00450">
    <property type="entry name" value="Peptidase_S10"/>
    <property type="match status" value="1"/>
</dbReference>
<reference evidence="6" key="1">
    <citation type="submission" date="2022-11" db="EMBL/GenBank/DDBJ databases">
        <authorList>
            <person name="Petersen C."/>
        </authorList>
    </citation>
    <scope>NUCLEOTIDE SEQUENCE</scope>
    <source>
        <strain evidence="6">IBT 23319</strain>
    </source>
</reference>
<evidence type="ECO:0000256" key="2">
    <source>
        <dbReference type="ARBA" id="ARBA00022645"/>
    </source>
</evidence>
<keyword evidence="7" id="KW-1185">Reference proteome</keyword>
<keyword evidence="3" id="KW-0645">Protease</keyword>
<dbReference type="GO" id="GO:0017000">
    <property type="term" value="P:antibiotic biosynthetic process"/>
    <property type="evidence" value="ECO:0007669"/>
    <property type="project" value="UniProtKB-ARBA"/>
</dbReference>
<evidence type="ECO:0000313" key="7">
    <source>
        <dbReference type="Proteomes" id="UP001147733"/>
    </source>
</evidence>
<dbReference type="AlphaFoldDB" id="A0A9W9TCK0"/>
<dbReference type="RefSeq" id="XP_056495352.1">
    <property type="nucleotide sequence ID" value="XM_056650288.1"/>
</dbReference>
<evidence type="ECO:0000313" key="6">
    <source>
        <dbReference type="EMBL" id="KAJ5217758.1"/>
    </source>
</evidence>